<reference evidence="2" key="1">
    <citation type="journal article" date="2019" name="Int. J. Syst. Evol. Microbiol.">
        <title>The Global Catalogue of Microorganisms (GCM) 10K type strain sequencing project: providing services to taxonomists for standard genome sequencing and annotation.</title>
        <authorList>
            <consortium name="The Broad Institute Genomics Platform"/>
            <consortium name="The Broad Institute Genome Sequencing Center for Infectious Disease"/>
            <person name="Wu L."/>
            <person name="Ma J."/>
        </authorList>
    </citation>
    <scope>NUCLEOTIDE SEQUENCE [LARGE SCALE GENOMIC DNA]</scope>
    <source>
        <strain evidence="2">CECT 8289</strain>
    </source>
</reference>
<sequence length="115" mass="13431">MNFEFKVNVTRVFQKPYNPKSLKVWIEENTNEVEGVQHKKVETETVEELENGTRKENRTFNLPVMLLQQLIDGYDFVTGKPIINVAAFNQFLIEYDLEIDTTPALTELNHESNKK</sequence>
<keyword evidence="2" id="KW-1185">Reference proteome</keyword>
<evidence type="ECO:0008006" key="3">
    <source>
        <dbReference type="Google" id="ProtNLM"/>
    </source>
</evidence>
<proteinExistence type="predicted"/>
<protein>
    <recommendedName>
        <fullName evidence="3">Phage protein</fullName>
    </recommendedName>
</protein>
<dbReference type="Proteomes" id="UP001595907">
    <property type="component" value="Unassembled WGS sequence"/>
</dbReference>
<evidence type="ECO:0000313" key="1">
    <source>
        <dbReference type="EMBL" id="MFC4262487.1"/>
    </source>
</evidence>
<dbReference type="EMBL" id="JBHSCZ010000001">
    <property type="protein sequence ID" value="MFC4262487.1"/>
    <property type="molecule type" value="Genomic_DNA"/>
</dbReference>
<name>A0ABV8QS92_9BACT</name>
<gene>
    <name evidence="1" type="ORF">ACFOWM_06345</name>
</gene>
<comment type="caution">
    <text evidence="1">The sequence shown here is derived from an EMBL/GenBank/DDBJ whole genome shotgun (WGS) entry which is preliminary data.</text>
</comment>
<dbReference type="RefSeq" id="WP_379707942.1">
    <property type="nucleotide sequence ID" value="NZ_JBHSCZ010000001.1"/>
</dbReference>
<organism evidence="1 2">
    <name type="scientific">Ferruginibacter yonginensis</name>
    <dbReference type="NCBI Taxonomy" id="1310416"/>
    <lineage>
        <taxon>Bacteria</taxon>
        <taxon>Pseudomonadati</taxon>
        <taxon>Bacteroidota</taxon>
        <taxon>Chitinophagia</taxon>
        <taxon>Chitinophagales</taxon>
        <taxon>Chitinophagaceae</taxon>
        <taxon>Ferruginibacter</taxon>
    </lineage>
</organism>
<accession>A0ABV8QS92</accession>
<evidence type="ECO:0000313" key="2">
    <source>
        <dbReference type="Proteomes" id="UP001595907"/>
    </source>
</evidence>